<feature type="transmembrane region" description="Helical" evidence="1">
    <location>
        <begin position="795"/>
        <end position="816"/>
    </location>
</feature>
<feature type="transmembrane region" description="Helical" evidence="1">
    <location>
        <begin position="666"/>
        <end position="686"/>
    </location>
</feature>
<dbReference type="PANTHER" id="PTHR11319">
    <property type="entry name" value="G PROTEIN-COUPLED RECEPTOR-RELATED"/>
    <property type="match status" value="1"/>
</dbReference>
<feature type="transmembrane region" description="Helical" evidence="1">
    <location>
        <begin position="728"/>
        <end position="749"/>
    </location>
</feature>
<accession>A0A0L0DI05</accession>
<keyword evidence="1" id="KW-0812">Transmembrane</keyword>
<dbReference type="RefSeq" id="XP_013755726.1">
    <property type="nucleotide sequence ID" value="XM_013900272.1"/>
</dbReference>
<feature type="transmembrane region" description="Helical" evidence="1">
    <location>
        <begin position="823"/>
        <end position="844"/>
    </location>
</feature>
<dbReference type="EMBL" id="GL349470">
    <property type="protein sequence ID" value="KNC51865.1"/>
    <property type="molecule type" value="Genomic_DNA"/>
</dbReference>
<dbReference type="Proteomes" id="UP000054408">
    <property type="component" value="Unassembled WGS sequence"/>
</dbReference>
<dbReference type="PANTHER" id="PTHR11319:SF35">
    <property type="entry name" value="OUTER MEMBRANE PROTEIN PMPC-RELATED"/>
    <property type="match status" value="1"/>
</dbReference>
<feature type="transmembrane region" description="Helical" evidence="1">
    <location>
        <begin position="399"/>
        <end position="422"/>
    </location>
</feature>
<evidence type="ECO:0000256" key="1">
    <source>
        <dbReference type="SAM" id="Phobius"/>
    </source>
</evidence>
<evidence type="ECO:0000313" key="2">
    <source>
        <dbReference type="EMBL" id="KNC51865.1"/>
    </source>
</evidence>
<protein>
    <recommendedName>
        <fullName evidence="4">Transmembrane protein</fullName>
    </recommendedName>
</protein>
<name>A0A0L0DI05_THETB</name>
<feature type="transmembrane region" description="Helical" evidence="1">
    <location>
        <begin position="856"/>
        <end position="876"/>
    </location>
</feature>
<keyword evidence="1" id="KW-1133">Transmembrane helix</keyword>
<keyword evidence="1" id="KW-0472">Membrane</keyword>
<sequence>MELCAFSPTNRPVTVFGSEAQLRLDSVSITGPTALQMISSGVPSNGGGVYFDASATHNIAPGSWSKVTIAATTATNSGPAVYFDVETVPANARAATDPTKANIAYASSCTSLYAVGSASPRGSRSYIPAAPMVDMGVPSFFTDLEYADALGMVPGMPFLLTTTSIDDFGTRLFDFDRPIVVSGAGQPKTQLTILNIDSPGLINVSLSVDPTASVDQMTVSYSFVLPWVPDGSICSPGTFNLAPSFSFQSFCLPCPVADTDCVVVDLLRSNRLTIDAGAVVIPTAADVLESIMTSFAEQPPVEFETQFDATAFVPDDFASNANSFPTPPIVLASCPIPEACPATQCTTRCTLSGNCTMVCVRESNTGCATGYTSYLCARCMPSYFQRVDGSCRMCKGRPFYAMIPLIVLGVVGIPALAFLLYARPPSHRSREVQARPAPTAINGMVSVAVSAAAPVPTSSWVTRNWEELVLGGVELAFAIMLLVLDVVELWEVALAVVSLAALFLAIKLSHGTQLPAHQHAGEIDEMRPLLSAGDKSDDEDGLEAVGWDAVELLIKIAASLLQIQAAVLMRLFAIAATITSSSTEIGAETEAPEQLRGLAVVFERLSFHVSGLECVSSSAISFETRYYLQVAILPAVLCVVTATWFVRSRFASSAEQAHLATKRDAALTTVFYYLVFPVIGLSAAQLSHASPIVDGQFANPNSAPQFQVLTAAPWLVRGQASVDGMTTVAGITFGVSVAGSAILFGVVAWRKLRGLSLGGLSSLVSGYSDGLWWYEAVFWTRRIVLAYVLSVPPQMALEVPLTLAVFLALHVVCAPFSSQMANALDSIGLALLAIMYAYASTIPAEEGVVLAAVGNVVYSLCIVAGIPVVLGVRFLLQRQAERARRSVALVAE</sequence>
<keyword evidence="3" id="KW-1185">Reference proteome</keyword>
<dbReference type="GeneID" id="25566762"/>
<evidence type="ECO:0000313" key="3">
    <source>
        <dbReference type="Proteomes" id="UP000054408"/>
    </source>
</evidence>
<gene>
    <name evidence="2" type="ORF">AMSG_07958</name>
</gene>
<proteinExistence type="predicted"/>
<feature type="transmembrane region" description="Helical" evidence="1">
    <location>
        <begin position="626"/>
        <end position="646"/>
    </location>
</feature>
<feature type="transmembrane region" description="Helical" evidence="1">
    <location>
        <begin position="475"/>
        <end position="506"/>
    </location>
</feature>
<reference evidence="2 3" key="1">
    <citation type="submission" date="2010-05" db="EMBL/GenBank/DDBJ databases">
        <title>The Genome Sequence of Thecamonas trahens ATCC 50062.</title>
        <authorList>
            <consortium name="The Broad Institute Genome Sequencing Platform"/>
            <person name="Russ C."/>
            <person name="Cuomo C."/>
            <person name="Shea T."/>
            <person name="Young S.K."/>
            <person name="Zeng Q."/>
            <person name="Koehrsen M."/>
            <person name="Haas B."/>
            <person name="Borodovsky M."/>
            <person name="Guigo R."/>
            <person name="Alvarado L."/>
            <person name="Berlin A."/>
            <person name="Bochicchio J."/>
            <person name="Borenstein D."/>
            <person name="Chapman S."/>
            <person name="Chen Z."/>
            <person name="Freedman E."/>
            <person name="Gellesch M."/>
            <person name="Goldberg J."/>
            <person name="Griggs A."/>
            <person name="Gujja S."/>
            <person name="Heilman E."/>
            <person name="Heiman D."/>
            <person name="Hepburn T."/>
            <person name="Howarth C."/>
            <person name="Jen D."/>
            <person name="Larson L."/>
            <person name="Mehta T."/>
            <person name="Park D."/>
            <person name="Pearson M."/>
            <person name="Roberts A."/>
            <person name="Saif S."/>
            <person name="Shenoy N."/>
            <person name="Sisk P."/>
            <person name="Stolte C."/>
            <person name="Sykes S."/>
            <person name="Thomson T."/>
            <person name="Walk T."/>
            <person name="White J."/>
            <person name="Yandava C."/>
            <person name="Burger G."/>
            <person name="Gray M.W."/>
            <person name="Holland P.W.H."/>
            <person name="King N."/>
            <person name="Lang F.B.F."/>
            <person name="Roger A.J."/>
            <person name="Ruiz-Trillo I."/>
            <person name="Lander E."/>
            <person name="Nusbaum C."/>
        </authorList>
    </citation>
    <scope>NUCLEOTIDE SEQUENCE [LARGE SCALE GENOMIC DNA]</scope>
    <source>
        <strain evidence="2 3">ATCC 50062</strain>
    </source>
</reference>
<organism evidence="2 3">
    <name type="scientific">Thecamonas trahens ATCC 50062</name>
    <dbReference type="NCBI Taxonomy" id="461836"/>
    <lineage>
        <taxon>Eukaryota</taxon>
        <taxon>Apusozoa</taxon>
        <taxon>Apusomonadida</taxon>
        <taxon>Apusomonadidae</taxon>
        <taxon>Thecamonas</taxon>
    </lineage>
</organism>
<evidence type="ECO:0008006" key="4">
    <source>
        <dbReference type="Google" id="ProtNLM"/>
    </source>
</evidence>
<dbReference type="AlphaFoldDB" id="A0A0L0DI05"/>